<sequence length="188" mass="21385">MTFVLDRELTFEEYLAYDDGTDTRYELVDGRLVPMNPPRGRHGKVTKRLLVKFDQAIEQQGALWSCRWDVGVRTQKKVVRIPDLVIITHEQEDAIDDISAVVETPPLLIVEVVSPGAENQERDYQDKRKEYLAISVTEYWLVDPGEQKVIVHLLQGQRYQATKYVGSSTIISVAFPALVLTAEQVLQG</sequence>
<keyword evidence="2" id="KW-0378">Hydrolase</keyword>
<dbReference type="PANTHER" id="PTHR34107:SF2">
    <property type="entry name" value="SLL0888 PROTEIN"/>
    <property type="match status" value="1"/>
</dbReference>
<dbReference type="PANTHER" id="PTHR34107">
    <property type="entry name" value="SLL0198 PROTEIN-RELATED"/>
    <property type="match status" value="1"/>
</dbReference>
<keyword evidence="3" id="KW-1185">Reference proteome</keyword>
<keyword evidence="2" id="KW-0255">Endonuclease</keyword>
<keyword evidence="2" id="KW-0540">Nuclease</keyword>
<evidence type="ECO:0000259" key="1">
    <source>
        <dbReference type="Pfam" id="PF05685"/>
    </source>
</evidence>
<dbReference type="Proteomes" id="UP001476950">
    <property type="component" value="Unassembled WGS sequence"/>
</dbReference>
<dbReference type="Gene3D" id="3.90.1570.10">
    <property type="entry name" value="tt1808, chain A"/>
    <property type="match status" value="1"/>
</dbReference>
<comment type="caution">
    <text evidence="2">The sequence shown here is derived from an EMBL/GenBank/DDBJ whole genome shotgun (WGS) entry which is preliminary data.</text>
</comment>
<dbReference type="CDD" id="cd06260">
    <property type="entry name" value="DUF820-like"/>
    <property type="match status" value="1"/>
</dbReference>
<name>A0ABV0KS42_9CYAN</name>
<dbReference type="SUPFAM" id="SSF52980">
    <property type="entry name" value="Restriction endonuclease-like"/>
    <property type="match status" value="1"/>
</dbReference>
<dbReference type="Pfam" id="PF05685">
    <property type="entry name" value="Uma2"/>
    <property type="match status" value="1"/>
</dbReference>
<reference evidence="2 3" key="1">
    <citation type="submission" date="2022-04" db="EMBL/GenBank/DDBJ databases">
        <title>Positive selection, recombination, and allopatry shape intraspecific diversity of widespread and dominant cyanobacteria.</title>
        <authorList>
            <person name="Wei J."/>
            <person name="Shu W."/>
            <person name="Hu C."/>
        </authorList>
    </citation>
    <scope>NUCLEOTIDE SEQUENCE [LARGE SCALE GENOMIC DNA]</scope>
    <source>
        <strain evidence="2 3">AS-A4</strain>
    </source>
</reference>
<accession>A0ABV0KS42</accession>
<dbReference type="InterPro" id="IPR011335">
    <property type="entry name" value="Restrct_endonuc-II-like"/>
</dbReference>
<protein>
    <submittedName>
        <fullName evidence="2">Uma2 family endonuclease</fullName>
    </submittedName>
</protein>
<dbReference type="GO" id="GO:0004519">
    <property type="term" value="F:endonuclease activity"/>
    <property type="evidence" value="ECO:0007669"/>
    <property type="project" value="UniProtKB-KW"/>
</dbReference>
<dbReference type="InterPro" id="IPR008538">
    <property type="entry name" value="Uma2"/>
</dbReference>
<evidence type="ECO:0000313" key="2">
    <source>
        <dbReference type="EMBL" id="MEP1061831.1"/>
    </source>
</evidence>
<gene>
    <name evidence="2" type="ORF">NDI38_26010</name>
</gene>
<evidence type="ECO:0000313" key="3">
    <source>
        <dbReference type="Proteomes" id="UP001476950"/>
    </source>
</evidence>
<proteinExistence type="predicted"/>
<dbReference type="RefSeq" id="WP_190448570.1">
    <property type="nucleotide sequence ID" value="NZ_JAMPLM010000045.1"/>
</dbReference>
<feature type="domain" description="Putative restriction endonuclease" evidence="1">
    <location>
        <begin position="11"/>
        <end position="182"/>
    </location>
</feature>
<dbReference type="EMBL" id="JAMPLM010000045">
    <property type="protein sequence ID" value="MEP1061831.1"/>
    <property type="molecule type" value="Genomic_DNA"/>
</dbReference>
<organism evidence="2 3">
    <name type="scientific">Stenomitos frigidus AS-A4</name>
    <dbReference type="NCBI Taxonomy" id="2933935"/>
    <lineage>
        <taxon>Bacteria</taxon>
        <taxon>Bacillati</taxon>
        <taxon>Cyanobacteriota</taxon>
        <taxon>Cyanophyceae</taxon>
        <taxon>Leptolyngbyales</taxon>
        <taxon>Leptolyngbyaceae</taxon>
        <taxon>Stenomitos</taxon>
    </lineage>
</organism>
<dbReference type="InterPro" id="IPR012296">
    <property type="entry name" value="Nuclease_put_TT1808"/>
</dbReference>